<organism evidence="3 4">
    <name type="scientific">Candidatus Propionivibrio dominans</name>
    <dbReference type="NCBI Taxonomy" id="2954373"/>
    <lineage>
        <taxon>Bacteria</taxon>
        <taxon>Pseudomonadati</taxon>
        <taxon>Pseudomonadota</taxon>
        <taxon>Betaproteobacteria</taxon>
        <taxon>Rhodocyclales</taxon>
        <taxon>Rhodocyclaceae</taxon>
        <taxon>Propionivibrio</taxon>
    </lineage>
</organism>
<feature type="domain" description="ABC-type transport auxiliary lipoprotein component" evidence="2">
    <location>
        <begin position="47"/>
        <end position="206"/>
    </location>
</feature>
<dbReference type="InterPro" id="IPR005586">
    <property type="entry name" value="ABC_trans_aux"/>
</dbReference>
<accession>A0A9D7I6Q8</accession>
<evidence type="ECO:0000313" key="3">
    <source>
        <dbReference type="EMBL" id="MBK7422476.1"/>
    </source>
</evidence>
<dbReference type="Proteomes" id="UP000886602">
    <property type="component" value="Unassembled WGS sequence"/>
</dbReference>
<evidence type="ECO:0000313" key="4">
    <source>
        <dbReference type="Proteomes" id="UP000886602"/>
    </source>
</evidence>
<feature type="signal peptide" evidence="1">
    <location>
        <begin position="1"/>
        <end position="27"/>
    </location>
</feature>
<dbReference type="SUPFAM" id="SSF159594">
    <property type="entry name" value="XCC0632-like"/>
    <property type="match status" value="1"/>
</dbReference>
<gene>
    <name evidence="3" type="ORF">IPJ48_04900</name>
</gene>
<evidence type="ECO:0000256" key="1">
    <source>
        <dbReference type="SAM" id="SignalP"/>
    </source>
</evidence>
<dbReference type="EMBL" id="JADJNC010000006">
    <property type="protein sequence ID" value="MBK7422476.1"/>
    <property type="molecule type" value="Genomic_DNA"/>
</dbReference>
<comment type="caution">
    <text evidence="3">The sequence shown here is derived from an EMBL/GenBank/DDBJ whole genome shotgun (WGS) entry which is preliminary data.</text>
</comment>
<reference evidence="3" key="1">
    <citation type="submission" date="2020-10" db="EMBL/GenBank/DDBJ databases">
        <title>Connecting structure to function with the recovery of over 1000 high-quality activated sludge metagenome-assembled genomes encoding full-length rRNA genes using long-read sequencing.</title>
        <authorList>
            <person name="Singleton C.M."/>
            <person name="Petriglieri F."/>
            <person name="Kristensen J.M."/>
            <person name="Kirkegaard R.H."/>
            <person name="Michaelsen T.Y."/>
            <person name="Andersen M.H."/>
            <person name="Karst S.M."/>
            <person name="Dueholm M.S."/>
            <person name="Nielsen P.H."/>
            <person name="Albertsen M."/>
        </authorList>
    </citation>
    <scope>NUCLEOTIDE SEQUENCE</scope>
    <source>
        <strain evidence="3">EsbW_18-Q3-R4-48_MAXAC.044</strain>
    </source>
</reference>
<name>A0A9D7I6Q8_9RHOO</name>
<proteinExistence type="predicted"/>
<keyword evidence="1" id="KW-0732">Signal</keyword>
<dbReference type="Pfam" id="PF03886">
    <property type="entry name" value="ABC_trans_aux"/>
    <property type="match status" value="1"/>
</dbReference>
<evidence type="ECO:0000259" key="2">
    <source>
        <dbReference type="Pfam" id="PF03886"/>
    </source>
</evidence>
<feature type="chain" id="PRO_5038724045" evidence="1">
    <location>
        <begin position="28"/>
        <end position="227"/>
    </location>
</feature>
<protein>
    <submittedName>
        <fullName evidence="3">Membrane integrity-associated transporter subunit PqiC</fullName>
    </submittedName>
</protein>
<sequence>MISLLKTRPCRLAATGLLLIVASACSALRPPATEQPSFYSLDSVRLEAKAATPASAKRSMAAPTLIVNPTHSASGFNSQRIVYVRAAHQLEYYAHSEWVDTPARMLAPLIVSALENSGAFRAVVSTPSAADGDLRLDSEIIRLQHEVGSTPNRVRFTLRAYMVDNTTRQVLAWQEFDESVAATSEDPYGGVLAANRAVQSVLENLAGFCAEAAGRWQARKAQPHSPE</sequence>
<dbReference type="PROSITE" id="PS51257">
    <property type="entry name" value="PROKAR_LIPOPROTEIN"/>
    <property type="match status" value="1"/>
</dbReference>
<dbReference type="AlphaFoldDB" id="A0A9D7I6Q8"/>
<dbReference type="Gene3D" id="3.40.50.10610">
    <property type="entry name" value="ABC-type transport auxiliary lipoprotein component"/>
    <property type="match status" value="1"/>
</dbReference>